<evidence type="ECO:0000259" key="3">
    <source>
        <dbReference type="PROSITE" id="PS50994"/>
    </source>
</evidence>
<dbReference type="FunFam" id="3.30.420.10:FF:000063">
    <property type="entry name" value="Retrovirus-related Pol polyprotein from transposon 297-like Protein"/>
    <property type="match status" value="1"/>
</dbReference>
<protein>
    <recommendedName>
        <fullName evidence="1">RNA-directed DNA polymerase</fullName>
        <ecNumber evidence="1">2.7.7.49</ecNumber>
    </recommendedName>
</protein>
<dbReference type="PROSITE" id="PS50994">
    <property type="entry name" value="INTEGRASE"/>
    <property type="match status" value="1"/>
</dbReference>
<feature type="non-terminal residue" evidence="4">
    <location>
        <position position="360"/>
    </location>
</feature>
<feature type="region of interest" description="Disordered" evidence="2">
    <location>
        <begin position="334"/>
        <end position="360"/>
    </location>
</feature>
<dbReference type="Pfam" id="PF17921">
    <property type="entry name" value="Integrase_H2C2"/>
    <property type="match status" value="1"/>
</dbReference>
<sequence length="360" mass="41172">FIQSLWPVRKSLSDELQPFFKVRDELSVVDNLILRGERLVVPASLTSQVITAAHEAHPGVVRTKARLREKFWWPGMDRQVELAIQMCSICQTADKSAKVKATPLKAVPLPDQPWLKLGIDVCPFERAPHDFRYAITLVDYYSKWPEVHFCSETTTRTVTNFLVSVFAREVYPEEIVCDNGPQFSSLEFEAFLKDRGIRLRHSSVYYPQANGQVERFNRVFKSFVQVATLEQRPVRQAVTEYLGVYRCTPHATTASAPALLLHGRLPRTRLDVVGHPSAIFFFDPGSELRHLRKRVKQKQQNSKRYTDARRAARETRVDVGDLVRVKKPTVSFKGDQEFSSPRKVISKKGPSSFRLDDGKT</sequence>
<dbReference type="EMBL" id="GFAC01005606">
    <property type="protein sequence ID" value="JAT93582.1"/>
    <property type="molecule type" value="mRNA"/>
</dbReference>
<dbReference type="Pfam" id="PF00665">
    <property type="entry name" value="rve"/>
    <property type="match status" value="1"/>
</dbReference>
<dbReference type="Gene3D" id="3.30.420.10">
    <property type="entry name" value="Ribonuclease H-like superfamily/Ribonuclease H"/>
    <property type="match status" value="1"/>
</dbReference>
<dbReference type="GO" id="GO:0015074">
    <property type="term" value="P:DNA integration"/>
    <property type="evidence" value="ECO:0007669"/>
    <property type="project" value="InterPro"/>
</dbReference>
<dbReference type="EC" id="2.7.7.49" evidence="1"/>
<dbReference type="InterPro" id="IPR041588">
    <property type="entry name" value="Integrase_H2C2"/>
</dbReference>
<dbReference type="PANTHER" id="PTHR37984">
    <property type="entry name" value="PROTEIN CBG26694"/>
    <property type="match status" value="1"/>
</dbReference>
<dbReference type="Gene3D" id="1.10.340.70">
    <property type="match status" value="1"/>
</dbReference>
<dbReference type="InterPro" id="IPR001584">
    <property type="entry name" value="Integrase_cat-core"/>
</dbReference>
<evidence type="ECO:0000256" key="1">
    <source>
        <dbReference type="ARBA" id="ARBA00012493"/>
    </source>
</evidence>
<dbReference type="PANTHER" id="PTHR37984:SF15">
    <property type="entry name" value="INTEGRASE CATALYTIC DOMAIN-CONTAINING PROTEIN"/>
    <property type="match status" value="1"/>
</dbReference>
<dbReference type="GO" id="GO:0003964">
    <property type="term" value="F:RNA-directed DNA polymerase activity"/>
    <property type="evidence" value="ECO:0007669"/>
    <property type="project" value="UniProtKB-EC"/>
</dbReference>
<dbReference type="InterPro" id="IPR012337">
    <property type="entry name" value="RNaseH-like_sf"/>
</dbReference>
<dbReference type="GO" id="GO:0003676">
    <property type="term" value="F:nucleic acid binding"/>
    <property type="evidence" value="ECO:0007669"/>
    <property type="project" value="InterPro"/>
</dbReference>
<feature type="non-terminal residue" evidence="4">
    <location>
        <position position="1"/>
    </location>
</feature>
<dbReference type="InterPro" id="IPR050951">
    <property type="entry name" value="Retrovirus_Pol_polyprotein"/>
</dbReference>
<evidence type="ECO:0000256" key="2">
    <source>
        <dbReference type="SAM" id="MobiDB-lite"/>
    </source>
</evidence>
<feature type="domain" description="Integrase catalytic" evidence="3">
    <location>
        <begin position="109"/>
        <end position="265"/>
    </location>
</feature>
<accession>A0A1E1X2W8</accession>
<organism evidence="4">
    <name type="scientific">Amblyomma aureolatum</name>
    <dbReference type="NCBI Taxonomy" id="187763"/>
    <lineage>
        <taxon>Eukaryota</taxon>
        <taxon>Metazoa</taxon>
        <taxon>Ecdysozoa</taxon>
        <taxon>Arthropoda</taxon>
        <taxon>Chelicerata</taxon>
        <taxon>Arachnida</taxon>
        <taxon>Acari</taxon>
        <taxon>Parasitiformes</taxon>
        <taxon>Ixodida</taxon>
        <taxon>Ixodoidea</taxon>
        <taxon>Ixodidae</taxon>
        <taxon>Amblyomminae</taxon>
        <taxon>Amblyomma</taxon>
    </lineage>
</organism>
<dbReference type="FunFam" id="1.10.340.70:FF:000003">
    <property type="entry name" value="Protein CBG25708"/>
    <property type="match status" value="1"/>
</dbReference>
<dbReference type="SUPFAM" id="SSF53098">
    <property type="entry name" value="Ribonuclease H-like"/>
    <property type="match status" value="1"/>
</dbReference>
<dbReference type="InterPro" id="IPR036397">
    <property type="entry name" value="RNaseH_sf"/>
</dbReference>
<proteinExistence type="evidence at transcript level"/>
<dbReference type="AlphaFoldDB" id="A0A1E1X2W8"/>
<reference evidence="4" key="1">
    <citation type="journal article" date="2017" name="Front. Cell. Infect. Microbiol.">
        <title>The Distinct Transcriptional Response of the Midgut of Amblyomma sculptum and Amblyomma aureolatum Ticks to Rickettsia rickettsii Correlates to Their Differences in Susceptibility to Infection.</title>
        <authorList>
            <person name="Martins L.A."/>
            <person name="Galletti M.F.B.M."/>
            <person name="Ribeiro J.M."/>
            <person name="Fujita A."/>
            <person name="Costa F.B."/>
            <person name="Labruna M.B."/>
            <person name="Daffre S."/>
            <person name="Fogaca A.C."/>
        </authorList>
    </citation>
    <scope>NUCLEOTIDE SEQUENCE</scope>
</reference>
<evidence type="ECO:0000313" key="4">
    <source>
        <dbReference type="EMBL" id="JAT93582.1"/>
    </source>
</evidence>
<name>A0A1E1X2W8_9ACAR</name>